<evidence type="ECO:0000256" key="1">
    <source>
        <dbReference type="ARBA" id="ARBA00001933"/>
    </source>
</evidence>
<dbReference type="InterPro" id="IPR015424">
    <property type="entry name" value="PyrdxlP-dep_Trfase"/>
</dbReference>
<dbReference type="SUPFAM" id="SSF53383">
    <property type="entry name" value="PLP-dependent transferases"/>
    <property type="match status" value="1"/>
</dbReference>
<sequence length="364" mass="40274">MSARLKSPQFWIRPEIQALKAYHVPDPGDSIKLDAMENPYTWPEPLVDEWLEVLRDVELNRYPDPGARALTERLREAMQVPDNAQIVLGNGSDELIQMLALAVAQPDRVILSPDPTFVMYRMIADVAGLCYESVALADDFSLDLDAMLHAIDLHQPAIVFLAYPNNPTGTLFDHAAIESIIEHSPGLVVVDEAYAPFTDASFMPRLDEFPNLLVLRTVSKMGLAGLRLGLLAGSREWLNEINKTRLPYNINVLTQASAMFALEHKAMLDEQAGLIRKERRRMLDVLSAFEELTVYPSEANFVLFRVAKGTADAVFGALCEQGVLIKNLNPAGGRMQDCLRVTVGTADENTRFLAALEKALGVSG</sequence>
<dbReference type="InterPro" id="IPR015422">
    <property type="entry name" value="PyrdxlP-dep_Trfase_small"/>
</dbReference>
<evidence type="ECO:0000256" key="11">
    <source>
        <dbReference type="HAMAP-Rule" id="MF_01023"/>
    </source>
</evidence>
<dbReference type="Proteomes" id="UP000295707">
    <property type="component" value="Unassembled WGS sequence"/>
</dbReference>
<reference evidence="13 14" key="1">
    <citation type="submission" date="2019-03" db="EMBL/GenBank/DDBJ databases">
        <title>Genomic Encyclopedia of Type Strains, Phase IV (KMG-IV): sequencing the most valuable type-strain genomes for metagenomic binning, comparative biology and taxonomic classification.</title>
        <authorList>
            <person name="Goeker M."/>
        </authorList>
    </citation>
    <scope>NUCLEOTIDE SEQUENCE [LARGE SCALE GENOMIC DNA]</scope>
    <source>
        <strain evidence="13 14">DSM 19610</strain>
    </source>
</reference>
<dbReference type="AlphaFoldDB" id="A0A4R1HBL7"/>
<evidence type="ECO:0000256" key="2">
    <source>
        <dbReference type="ARBA" id="ARBA00005011"/>
    </source>
</evidence>
<dbReference type="PANTHER" id="PTHR42885:SF2">
    <property type="entry name" value="HISTIDINOL-PHOSPHATE AMINOTRANSFERASE"/>
    <property type="match status" value="1"/>
</dbReference>
<keyword evidence="7 11" id="KW-0808">Transferase</keyword>
<dbReference type="HAMAP" id="MF_01023">
    <property type="entry name" value="HisC_aminotrans_2"/>
    <property type="match status" value="1"/>
</dbReference>
<dbReference type="EMBL" id="SMFX01000001">
    <property type="protein sequence ID" value="TCK17570.1"/>
    <property type="molecule type" value="Genomic_DNA"/>
</dbReference>
<dbReference type="NCBIfam" id="TIGR01141">
    <property type="entry name" value="hisC"/>
    <property type="match status" value="1"/>
</dbReference>
<evidence type="ECO:0000256" key="3">
    <source>
        <dbReference type="ARBA" id="ARBA00007970"/>
    </source>
</evidence>
<dbReference type="RefSeq" id="WP_132971436.1">
    <property type="nucleotide sequence ID" value="NZ_SMFX01000001.1"/>
</dbReference>
<evidence type="ECO:0000256" key="6">
    <source>
        <dbReference type="ARBA" id="ARBA00022605"/>
    </source>
</evidence>
<dbReference type="Pfam" id="PF00155">
    <property type="entry name" value="Aminotran_1_2"/>
    <property type="match status" value="1"/>
</dbReference>
<keyword evidence="6 11" id="KW-0028">Amino-acid biosynthesis</keyword>
<dbReference type="GO" id="GO:0000105">
    <property type="term" value="P:L-histidine biosynthetic process"/>
    <property type="evidence" value="ECO:0007669"/>
    <property type="project" value="UniProtKB-UniRule"/>
</dbReference>
<comment type="catalytic activity">
    <reaction evidence="10 11">
        <text>L-histidinol phosphate + 2-oxoglutarate = 3-(imidazol-4-yl)-2-oxopropyl phosphate + L-glutamate</text>
        <dbReference type="Rhea" id="RHEA:23744"/>
        <dbReference type="ChEBI" id="CHEBI:16810"/>
        <dbReference type="ChEBI" id="CHEBI:29985"/>
        <dbReference type="ChEBI" id="CHEBI:57766"/>
        <dbReference type="ChEBI" id="CHEBI:57980"/>
        <dbReference type="EC" id="2.6.1.9"/>
    </reaction>
</comment>
<protein>
    <recommendedName>
        <fullName evidence="11">Histidinol-phosphate aminotransferase</fullName>
        <ecNumber evidence="11">2.6.1.9</ecNumber>
    </recommendedName>
    <alternativeName>
        <fullName evidence="11">Imidazole acetol-phosphate transaminase</fullName>
    </alternativeName>
</protein>
<organism evidence="13 14">
    <name type="scientific">Thiogranum longum</name>
    <dbReference type="NCBI Taxonomy" id="1537524"/>
    <lineage>
        <taxon>Bacteria</taxon>
        <taxon>Pseudomonadati</taxon>
        <taxon>Pseudomonadota</taxon>
        <taxon>Gammaproteobacteria</taxon>
        <taxon>Chromatiales</taxon>
        <taxon>Ectothiorhodospiraceae</taxon>
        <taxon>Thiogranum</taxon>
    </lineage>
</organism>
<dbReference type="UniPathway" id="UPA00031">
    <property type="reaction ID" value="UER00012"/>
</dbReference>
<proteinExistence type="inferred from homology"/>
<comment type="subunit">
    <text evidence="4 11">Homodimer.</text>
</comment>
<dbReference type="InterPro" id="IPR005861">
    <property type="entry name" value="HisP_aminotrans"/>
</dbReference>
<feature type="domain" description="Aminotransferase class I/classII large" evidence="12">
    <location>
        <begin position="30"/>
        <end position="356"/>
    </location>
</feature>
<dbReference type="EC" id="2.6.1.9" evidence="11"/>
<accession>A0A4R1HBL7</accession>
<comment type="similarity">
    <text evidence="3 11">Belongs to the class-II pyridoxal-phosphate-dependent aminotransferase family. Histidinol-phosphate aminotransferase subfamily.</text>
</comment>
<keyword evidence="14" id="KW-1185">Reference proteome</keyword>
<evidence type="ECO:0000256" key="4">
    <source>
        <dbReference type="ARBA" id="ARBA00011738"/>
    </source>
</evidence>
<evidence type="ECO:0000256" key="8">
    <source>
        <dbReference type="ARBA" id="ARBA00022898"/>
    </source>
</evidence>
<evidence type="ECO:0000313" key="14">
    <source>
        <dbReference type="Proteomes" id="UP000295707"/>
    </source>
</evidence>
<dbReference type="PANTHER" id="PTHR42885">
    <property type="entry name" value="HISTIDINOL-PHOSPHATE AMINOTRANSFERASE-RELATED"/>
    <property type="match status" value="1"/>
</dbReference>
<dbReference type="InterPro" id="IPR015421">
    <property type="entry name" value="PyrdxlP-dep_Trfase_major"/>
</dbReference>
<comment type="caution">
    <text evidence="13">The sequence shown here is derived from an EMBL/GenBank/DDBJ whole genome shotgun (WGS) entry which is preliminary data.</text>
</comment>
<evidence type="ECO:0000259" key="12">
    <source>
        <dbReference type="Pfam" id="PF00155"/>
    </source>
</evidence>
<name>A0A4R1HBL7_9GAMM</name>
<evidence type="ECO:0000256" key="7">
    <source>
        <dbReference type="ARBA" id="ARBA00022679"/>
    </source>
</evidence>
<evidence type="ECO:0000256" key="10">
    <source>
        <dbReference type="ARBA" id="ARBA00047481"/>
    </source>
</evidence>
<comment type="cofactor">
    <cofactor evidence="1 11">
        <name>pyridoxal 5'-phosphate</name>
        <dbReference type="ChEBI" id="CHEBI:597326"/>
    </cofactor>
</comment>
<dbReference type="GO" id="GO:0030170">
    <property type="term" value="F:pyridoxal phosphate binding"/>
    <property type="evidence" value="ECO:0007669"/>
    <property type="project" value="InterPro"/>
</dbReference>
<dbReference type="Gene3D" id="3.90.1150.10">
    <property type="entry name" value="Aspartate Aminotransferase, domain 1"/>
    <property type="match status" value="1"/>
</dbReference>
<dbReference type="CDD" id="cd00609">
    <property type="entry name" value="AAT_like"/>
    <property type="match status" value="1"/>
</dbReference>
<keyword evidence="8 11" id="KW-0663">Pyridoxal phosphate</keyword>
<evidence type="ECO:0000256" key="9">
    <source>
        <dbReference type="ARBA" id="ARBA00023102"/>
    </source>
</evidence>
<dbReference type="OrthoDB" id="9809616at2"/>
<dbReference type="GO" id="GO:0004400">
    <property type="term" value="F:histidinol-phosphate transaminase activity"/>
    <property type="evidence" value="ECO:0007669"/>
    <property type="project" value="UniProtKB-UniRule"/>
</dbReference>
<evidence type="ECO:0000313" key="13">
    <source>
        <dbReference type="EMBL" id="TCK17570.1"/>
    </source>
</evidence>
<keyword evidence="9 11" id="KW-0368">Histidine biosynthesis</keyword>
<comment type="pathway">
    <text evidence="2 11">Amino-acid biosynthesis; L-histidine biosynthesis; L-histidine from 5-phospho-alpha-D-ribose 1-diphosphate: step 7/9.</text>
</comment>
<gene>
    <name evidence="11" type="primary">hisC</name>
    <name evidence="13" type="ORF">DFR30_0804</name>
</gene>
<evidence type="ECO:0000256" key="5">
    <source>
        <dbReference type="ARBA" id="ARBA00022576"/>
    </source>
</evidence>
<feature type="modified residue" description="N6-(pyridoxal phosphate)lysine" evidence="11">
    <location>
        <position position="220"/>
    </location>
</feature>
<dbReference type="InterPro" id="IPR004839">
    <property type="entry name" value="Aminotransferase_I/II_large"/>
</dbReference>
<keyword evidence="5 11" id="KW-0032">Aminotransferase</keyword>
<dbReference type="Gene3D" id="3.40.640.10">
    <property type="entry name" value="Type I PLP-dependent aspartate aminotransferase-like (Major domain)"/>
    <property type="match status" value="1"/>
</dbReference>